<protein>
    <submittedName>
        <fullName evidence="2">Uncharacterized protein</fullName>
    </submittedName>
</protein>
<accession>A0ABU3F1B2</accession>
<name>A0ABU3F1B2_9ENTE</name>
<evidence type="ECO:0000313" key="3">
    <source>
        <dbReference type="Proteomes" id="UP001252875"/>
    </source>
</evidence>
<dbReference type="RefSeq" id="WP_311822270.1">
    <property type="nucleotide sequence ID" value="NZ_JARPYF010000005.1"/>
</dbReference>
<reference evidence="2 3" key="1">
    <citation type="submission" date="2023-03" db="EMBL/GenBank/DDBJ databases">
        <authorList>
            <person name="Shen W."/>
            <person name="Cai J."/>
        </authorList>
    </citation>
    <scope>NUCLEOTIDE SEQUENCE [LARGE SCALE GENOMIC DNA]</scope>
    <source>
        <strain evidence="2 3">D6-4</strain>
    </source>
</reference>
<feature type="region of interest" description="Disordered" evidence="1">
    <location>
        <begin position="69"/>
        <end position="90"/>
    </location>
</feature>
<dbReference type="EMBL" id="JARPYI010000005">
    <property type="protein sequence ID" value="MDT2600303.1"/>
    <property type="molecule type" value="Genomic_DNA"/>
</dbReference>
<sequence length="90" mass="10463">MGYRWHLLIPVEIRNEAEKEKLGKEYSNSKIIYDNIVKDQEEDGQTYFGPAIIEETTGTMIKMKIVISKSTDPESRKVSKSHTSKENYHE</sequence>
<dbReference type="Proteomes" id="UP001252875">
    <property type="component" value="Unassembled WGS sequence"/>
</dbReference>
<proteinExistence type="predicted"/>
<evidence type="ECO:0000313" key="2">
    <source>
        <dbReference type="EMBL" id="MDT2600303.1"/>
    </source>
</evidence>
<keyword evidence="3" id="KW-1185">Reference proteome</keyword>
<feature type="compositionally biased region" description="Basic and acidic residues" evidence="1">
    <location>
        <begin position="71"/>
        <end position="90"/>
    </location>
</feature>
<evidence type="ECO:0000256" key="1">
    <source>
        <dbReference type="SAM" id="MobiDB-lite"/>
    </source>
</evidence>
<organism evidence="2 3">
    <name type="scientific">Enterococcus hulanensis</name>
    <dbReference type="NCBI Taxonomy" id="2559929"/>
    <lineage>
        <taxon>Bacteria</taxon>
        <taxon>Bacillati</taxon>
        <taxon>Bacillota</taxon>
        <taxon>Bacilli</taxon>
        <taxon>Lactobacillales</taxon>
        <taxon>Enterococcaceae</taxon>
        <taxon>Enterococcus</taxon>
    </lineage>
</organism>
<comment type="caution">
    <text evidence="2">The sequence shown here is derived from an EMBL/GenBank/DDBJ whole genome shotgun (WGS) entry which is preliminary data.</text>
</comment>
<gene>
    <name evidence="2" type="ORF">P7D85_10995</name>
</gene>